<dbReference type="EMBL" id="JAUESC010000386">
    <property type="protein sequence ID" value="KAK0576339.1"/>
    <property type="molecule type" value="Genomic_DNA"/>
</dbReference>
<dbReference type="InterPro" id="IPR005227">
    <property type="entry name" value="YqgF"/>
</dbReference>
<dbReference type="InterPro" id="IPR037027">
    <property type="entry name" value="YqgF/RNaseH-like_dom_sf"/>
</dbReference>
<dbReference type="GO" id="GO:0000967">
    <property type="term" value="P:rRNA 5'-end processing"/>
    <property type="evidence" value="ECO:0007669"/>
    <property type="project" value="TreeGrafter"/>
</dbReference>
<organism evidence="1 2">
    <name type="scientific">Acer saccharum</name>
    <name type="common">Sugar maple</name>
    <dbReference type="NCBI Taxonomy" id="4024"/>
    <lineage>
        <taxon>Eukaryota</taxon>
        <taxon>Viridiplantae</taxon>
        <taxon>Streptophyta</taxon>
        <taxon>Embryophyta</taxon>
        <taxon>Tracheophyta</taxon>
        <taxon>Spermatophyta</taxon>
        <taxon>Magnoliopsida</taxon>
        <taxon>eudicotyledons</taxon>
        <taxon>Gunneridae</taxon>
        <taxon>Pentapetalae</taxon>
        <taxon>rosids</taxon>
        <taxon>malvids</taxon>
        <taxon>Sapindales</taxon>
        <taxon>Sapindaceae</taxon>
        <taxon>Hippocastanoideae</taxon>
        <taxon>Acereae</taxon>
        <taxon>Acer</taxon>
    </lineage>
</organism>
<reference evidence="1" key="1">
    <citation type="journal article" date="2022" name="Plant J.">
        <title>Strategies of tolerance reflected in two North American maple genomes.</title>
        <authorList>
            <person name="McEvoy S.L."/>
            <person name="Sezen U.U."/>
            <person name="Trouern-Trend A."/>
            <person name="McMahon S.M."/>
            <person name="Schaberg P.G."/>
            <person name="Yang J."/>
            <person name="Wegrzyn J.L."/>
            <person name="Swenson N.G."/>
        </authorList>
    </citation>
    <scope>NUCLEOTIDE SEQUENCE</scope>
    <source>
        <strain evidence="1">NS2018</strain>
    </source>
</reference>
<name>A0AA39V157_ACESA</name>
<dbReference type="PANTHER" id="PTHR33317:SF1">
    <property type="entry name" value="POLYNUCLEOTIDYL TRANSFERASE, RIBONUCLEASE H-LIKE SUPERFAMILY PROTEIN"/>
    <property type="match status" value="1"/>
</dbReference>
<gene>
    <name evidence="1" type="ORF">LWI29_015638</name>
</gene>
<dbReference type="AlphaFoldDB" id="A0AA39V157"/>
<sequence>MKFVKPMMLKHFLGRKTSYRRRHGLLGLHVGDKYVSLAMSDKESKTAVPLEFMDREVFSIDLIADSMQKHISSFNLGGCIIGYRYIRSIEKSEGVSEQIFIDNLCKTVKLESLKYAYWDGRIISKDVDIVLKHHAEYLVDQLGLPQETLETILDKFAAVRTLQGYMDCANMLVAIDNLALGN</sequence>
<dbReference type="Proteomes" id="UP001168877">
    <property type="component" value="Unassembled WGS sequence"/>
</dbReference>
<dbReference type="SUPFAM" id="SSF53098">
    <property type="entry name" value="Ribonuclease H-like"/>
    <property type="match status" value="1"/>
</dbReference>
<evidence type="ECO:0000313" key="1">
    <source>
        <dbReference type="EMBL" id="KAK0576339.1"/>
    </source>
</evidence>
<dbReference type="InterPro" id="IPR012337">
    <property type="entry name" value="RNaseH-like_sf"/>
</dbReference>
<accession>A0AA39V157</accession>
<protein>
    <submittedName>
        <fullName evidence="1">Uncharacterized protein</fullName>
    </submittedName>
</protein>
<dbReference type="Gene3D" id="3.30.420.140">
    <property type="entry name" value="YqgF/RNase H-like domain"/>
    <property type="match status" value="1"/>
</dbReference>
<evidence type="ECO:0000313" key="2">
    <source>
        <dbReference type="Proteomes" id="UP001168877"/>
    </source>
</evidence>
<dbReference type="Pfam" id="PF03652">
    <property type="entry name" value="RuvX"/>
    <property type="match status" value="1"/>
</dbReference>
<comment type="caution">
    <text evidence="1">The sequence shown here is derived from an EMBL/GenBank/DDBJ whole genome shotgun (WGS) entry which is preliminary data.</text>
</comment>
<dbReference type="PANTHER" id="PTHR33317">
    <property type="entry name" value="POLYNUCLEOTIDYL TRANSFERASE, RIBONUCLEASE H-LIKE SUPERFAMILY PROTEIN"/>
    <property type="match status" value="1"/>
</dbReference>
<proteinExistence type="predicted"/>
<reference evidence="1" key="2">
    <citation type="submission" date="2023-06" db="EMBL/GenBank/DDBJ databases">
        <authorList>
            <person name="Swenson N.G."/>
            <person name="Wegrzyn J.L."/>
            <person name="Mcevoy S.L."/>
        </authorList>
    </citation>
    <scope>NUCLEOTIDE SEQUENCE</scope>
    <source>
        <strain evidence="1">NS2018</strain>
        <tissue evidence="1">Leaf</tissue>
    </source>
</reference>
<keyword evidence="2" id="KW-1185">Reference proteome</keyword>